<keyword evidence="5" id="KW-0812">Transmembrane</keyword>
<keyword evidence="4" id="KW-0433">Leucine-rich repeat</keyword>
<dbReference type="InterPro" id="IPR003591">
    <property type="entry name" value="Leu-rich_rpt_typical-subtyp"/>
</dbReference>
<dbReference type="InterPro" id="IPR032675">
    <property type="entry name" value="LRR_dom_sf"/>
</dbReference>
<keyword evidence="7" id="KW-0677">Repeat</keyword>
<evidence type="ECO:0000256" key="4">
    <source>
        <dbReference type="ARBA" id="ARBA00022614"/>
    </source>
</evidence>
<dbReference type="AlphaFoldDB" id="A0A3Q7G284"/>
<name>A0A3Q7G284_SOLLC</name>
<dbReference type="FunFam" id="3.80.10.10:FF:000400">
    <property type="entry name" value="Nuclear pore complex protein NUP107"/>
    <property type="match status" value="1"/>
</dbReference>
<evidence type="ECO:0000256" key="11">
    <source>
        <dbReference type="SAM" id="SignalP"/>
    </source>
</evidence>
<dbReference type="Gene3D" id="3.80.10.10">
    <property type="entry name" value="Ribonuclease Inhibitor"/>
    <property type="match status" value="2"/>
</dbReference>
<dbReference type="SUPFAM" id="SSF52058">
    <property type="entry name" value="L domain-like"/>
    <property type="match status" value="2"/>
</dbReference>
<keyword evidence="10" id="KW-0325">Glycoprotein</keyword>
<dbReference type="InterPro" id="IPR013210">
    <property type="entry name" value="LRR_N_plant-typ"/>
</dbReference>
<dbReference type="Pfam" id="PF00560">
    <property type="entry name" value="LRR_1"/>
    <property type="match status" value="8"/>
</dbReference>
<proteinExistence type="inferred from homology"/>
<sequence>MGYLFIFFSLVCFVLLCQSVSSSFVHHLCSPSEASALLQFNQFFEISPPGRCYKASFPKTISWNESTDCCTWEGVTCDMLTGYVIGLDLSCSFLRGTIHPNSSLFQLYHLQSLNLARNDFNWSSFPNDIGRLRNLKYLNLRECDFSGSIPDSIGNLTQMRQLDFGDNHFTGHIPSTISKLKQLILLDLWSNSLGGEIPDIFSNFQVLADLVLSNNRFTGSFPPSILSLTCLQRLDLSSNSLSGPLPSRHLEQLHFYNLNSLDLKFNFLQGPLPSSICKMSSLSFLDLSHNYFTDSVPHCLGNMDSLFVLDLRSNSFRGSLPTLCSRTTSHLRTIVLNGNQFEGPVPMSLLNCNSLEILDVGNNSINGTFPTWLGSLQQLQVLILKSNKFYGPISACQTEFCFPMLRILDVSRNEFNGSLLPQVFRNFRAMIKLDDTNKGTIKYMEPHLDVNIRYIDSVKLVIKGQDIDLERITTIMTVIDLSSNHFDGVIPKALKDLSSLWLLNLSHNDLRGDIPTELGQMNTLEALDLSWNWLTGKIPRELTRLEFLAVFNLSQNVLVGPIPQGSQFNTFSNDSYGGNLDLCGPPLSKKCGMSDASHVPQPLESEEEDDESYFASGFTWESVVIGYSCGLVVGTVMFKSSKPKWFLEGIIPLKNRRRKKRGLR</sequence>
<comment type="subcellular location">
    <subcellularLocation>
        <location evidence="1">Cell membrane</location>
        <topology evidence="1">Single-pass type I membrane protein</topology>
    </subcellularLocation>
</comment>
<reference evidence="13" key="1">
    <citation type="journal article" date="2012" name="Nature">
        <title>The tomato genome sequence provides insights into fleshy fruit evolution.</title>
        <authorList>
            <consortium name="Tomato Genome Consortium"/>
        </authorList>
    </citation>
    <scope>NUCLEOTIDE SEQUENCE [LARGE SCALE GENOMIC DNA]</scope>
    <source>
        <strain evidence="13">cv. Heinz 1706</strain>
    </source>
</reference>
<dbReference type="EnsemblPlants" id="Solyc04g054445.1.1">
    <property type="protein sequence ID" value="Solyc04g054445.1.1"/>
    <property type="gene ID" value="Solyc04g054445.1"/>
</dbReference>
<evidence type="ECO:0000256" key="1">
    <source>
        <dbReference type="ARBA" id="ARBA00004251"/>
    </source>
</evidence>
<keyword evidence="9" id="KW-0472">Membrane</keyword>
<evidence type="ECO:0000256" key="7">
    <source>
        <dbReference type="ARBA" id="ARBA00022737"/>
    </source>
</evidence>
<keyword evidence="6 11" id="KW-0732">Signal</keyword>
<keyword evidence="8" id="KW-1133">Transmembrane helix</keyword>
<dbReference type="GO" id="GO:0005886">
    <property type="term" value="C:plasma membrane"/>
    <property type="evidence" value="ECO:0007669"/>
    <property type="project" value="UniProtKB-SubCell"/>
</dbReference>
<accession>A0A3Q7G284</accession>
<comment type="similarity">
    <text evidence="2">Belongs to the RLP family.</text>
</comment>
<evidence type="ECO:0000256" key="3">
    <source>
        <dbReference type="ARBA" id="ARBA00022475"/>
    </source>
</evidence>
<dbReference type="GO" id="GO:0050832">
    <property type="term" value="P:defense response to fungus"/>
    <property type="evidence" value="ECO:0007669"/>
    <property type="project" value="UniProtKB-ARBA"/>
</dbReference>
<dbReference type="Pfam" id="PF08263">
    <property type="entry name" value="LRRNT_2"/>
    <property type="match status" value="1"/>
</dbReference>
<evidence type="ECO:0000256" key="10">
    <source>
        <dbReference type="ARBA" id="ARBA00023180"/>
    </source>
</evidence>
<dbReference type="Proteomes" id="UP000004994">
    <property type="component" value="Chromosome 4"/>
</dbReference>
<dbReference type="FunCoup" id="A0A3Q7G284">
    <property type="interactions" value="208"/>
</dbReference>
<keyword evidence="14" id="KW-1185">Reference proteome</keyword>
<reference evidence="13" key="2">
    <citation type="submission" date="2019-01" db="UniProtKB">
        <authorList>
            <consortium name="EnsemblPlants"/>
        </authorList>
    </citation>
    <scope>IDENTIFICATION</scope>
    <source>
        <strain evidence="13">cv. Heinz 1706</strain>
    </source>
</reference>
<evidence type="ECO:0000313" key="13">
    <source>
        <dbReference type="EnsemblPlants" id="Solyc04g054445.1.1"/>
    </source>
</evidence>
<evidence type="ECO:0000313" key="14">
    <source>
        <dbReference type="Proteomes" id="UP000004994"/>
    </source>
</evidence>
<evidence type="ECO:0000256" key="5">
    <source>
        <dbReference type="ARBA" id="ARBA00022692"/>
    </source>
</evidence>
<evidence type="ECO:0000256" key="9">
    <source>
        <dbReference type="ARBA" id="ARBA00023136"/>
    </source>
</evidence>
<dbReference type="STRING" id="4081.A0A3Q7G284"/>
<feature type="domain" description="Leucine-rich repeat-containing N-terminal plant-type" evidence="12">
    <location>
        <begin position="31"/>
        <end position="78"/>
    </location>
</feature>
<dbReference type="PANTHER" id="PTHR48061:SF38">
    <property type="entry name" value="SERINE_THREONINE-PROTEIN KINASE BRI1"/>
    <property type="match status" value="1"/>
</dbReference>
<evidence type="ECO:0000256" key="6">
    <source>
        <dbReference type="ARBA" id="ARBA00022729"/>
    </source>
</evidence>
<evidence type="ECO:0000259" key="12">
    <source>
        <dbReference type="Pfam" id="PF08263"/>
    </source>
</evidence>
<dbReference type="GO" id="GO:0099402">
    <property type="term" value="P:plant organ development"/>
    <property type="evidence" value="ECO:0007669"/>
    <property type="project" value="UniProtKB-ARBA"/>
</dbReference>
<evidence type="ECO:0000256" key="8">
    <source>
        <dbReference type="ARBA" id="ARBA00022989"/>
    </source>
</evidence>
<dbReference type="FunFam" id="3.80.10.10:FF:000383">
    <property type="entry name" value="Leucine-rich repeat receptor protein kinase EMS1"/>
    <property type="match status" value="1"/>
</dbReference>
<dbReference type="Gramene" id="Solyc04g054445.1.1">
    <property type="protein sequence ID" value="Solyc04g054445.1.1"/>
    <property type="gene ID" value="Solyc04g054445.1"/>
</dbReference>
<keyword evidence="3" id="KW-1003">Cell membrane</keyword>
<organism evidence="13">
    <name type="scientific">Solanum lycopersicum</name>
    <name type="common">Tomato</name>
    <name type="synonym">Lycopersicon esculentum</name>
    <dbReference type="NCBI Taxonomy" id="4081"/>
    <lineage>
        <taxon>Eukaryota</taxon>
        <taxon>Viridiplantae</taxon>
        <taxon>Streptophyta</taxon>
        <taxon>Embryophyta</taxon>
        <taxon>Tracheophyta</taxon>
        <taxon>Spermatophyta</taxon>
        <taxon>Magnoliopsida</taxon>
        <taxon>eudicotyledons</taxon>
        <taxon>Gunneridae</taxon>
        <taxon>Pentapetalae</taxon>
        <taxon>asterids</taxon>
        <taxon>lamiids</taxon>
        <taxon>Solanales</taxon>
        <taxon>Solanaceae</taxon>
        <taxon>Solanoideae</taxon>
        <taxon>Solaneae</taxon>
        <taxon>Solanum</taxon>
        <taxon>Solanum subgen. Lycopersicon</taxon>
    </lineage>
</organism>
<dbReference type="OMA" id="KTKSWDE"/>
<dbReference type="InterPro" id="IPR001611">
    <property type="entry name" value="Leu-rich_rpt"/>
</dbReference>
<feature type="chain" id="PRO_5018780943" description="Leucine-rich repeat-containing N-terminal plant-type domain-containing protein" evidence="11">
    <location>
        <begin position="23"/>
        <end position="664"/>
    </location>
</feature>
<dbReference type="FunFam" id="3.80.10.10:FF:000095">
    <property type="entry name" value="LRR receptor-like serine/threonine-protein kinase GSO1"/>
    <property type="match status" value="1"/>
</dbReference>
<protein>
    <recommendedName>
        <fullName evidence="12">Leucine-rich repeat-containing N-terminal plant-type domain-containing protein</fullName>
    </recommendedName>
</protein>
<dbReference type="GO" id="GO:0009653">
    <property type="term" value="P:anatomical structure morphogenesis"/>
    <property type="evidence" value="ECO:0007669"/>
    <property type="project" value="UniProtKB-ARBA"/>
</dbReference>
<evidence type="ECO:0000256" key="2">
    <source>
        <dbReference type="ARBA" id="ARBA00009592"/>
    </source>
</evidence>
<dbReference type="PANTHER" id="PTHR48061">
    <property type="entry name" value="LEUCINE-RICH REPEAT RECEPTOR PROTEIN KINASE EMS1-LIKE-RELATED"/>
    <property type="match status" value="1"/>
</dbReference>
<dbReference type="SMART" id="SM00369">
    <property type="entry name" value="LRR_TYP"/>
    <property type="match status" value="7"/>
</dbReference>
<dbReference type="InterPro" id="IPR046956">
    <property type="entry name" value="RLP23-like"/>
</dbReference>
<dbReference type="Pfam" id="PF13855">
    <property type="entry name" value="LRR_8"/>
    <property type="match status" value="2"/>
</dbReference>
<feature type="signal peptide" evidence="11">
    <location>
        <begin position="1"/>
        <end position="22"/>
    </location>
</feature>
<dbReference type="InParanoid" id="A0A3Q7G284"/>